<dbReference type="PANTHER" id="PTHR32305:SF15">
    <property type="entry name" value="PROTEIN RHSA-RELATED"/>
    <property type="match status" value="1"/>
</dbReference>
<keyword evidence="3" id="KW-0843">Virulence</keyword>
<evidence type="ECO:0000256" key="4">
    <source>
        <dbReference type="SAM" id="MobiDB-lite"/>
    </source>
</evidence>
<feature type="compositionally biased region" description="Basic and acidic residues" evidence="4">
    <location>
        <begin position="1879"/>
        <end position="1898"/>
    </location>
</feature>
<evidence type="ECO:0000256" key="3">
    <source>
        <dbReference type="ARBA" id="ARBA00023026"/>
    </source>
</evidence>
<dbReference type="Pfam" id="PF03534">
    <property type="entry name" value="SpvB"/>
    <property type="match status" value="1"/>
</dbReference>
<proteinExistence type="predicted"/>
<dbReference type="InterPro" id="IPR006530">
    <property type="entry name" value="YD"/>
</dbReference>
<evidence type="ECO:0000313" key="6">
    <source>
        <dbReference type="Proteomes" id="UP000535937"/>
    </source>
</evidence>
<accession>A0A7W4WB67</accession>
<dbReference type="GO" id="GO:0005737">
    <property type="term" value="C:cytoplasm"/>
    <property type="evidence" value="ECO:0007669"/>
    <property type="project" value="InterPro"/>
</dbReference>
<gene>
    <name evidence="5" type="ORF">FHS09_001291</name>
</gene>
<dbReference type="Proteomes" id="UP000535937">
    <property type="component" value="Unassembled WGS sequence"/>
</dbReference>
<dbReference type="NCBIfam" id="TIGR01643">
    <property type="entry name" value="YD_repeat_2x"/>
    <property type="match status" value="1"/>
</dbReference>
<name>A0A7W4WB67_9GAMM</name>
<dbReference type="RefSeq" id="WP_183457903.1">
    <property type="nucleotide sequence ID" value="NZ_JACHWZ010000005.1"/>
</dbReference>
<comment type="caution">
    <text evidence="5">The sequence shown here is derived from an EMBL/GenBank/DDBJ whole genome shotgun (WGS) entry which is preliminary data.</text>
</comment>
<evidence type="ECO:0000313" key="5">
    <source>
        <dbReference type="EMBL" id="MBB3060472.1"/>
    </source>
</evidence>
<dbReference type="GO" id="GO:0005576">
    <property type="term" value="C:extracellular region"/>
    <property type="evidence" value="ECO:0007669"/>
    <property type="project" value="UniProtKB-SubCell"/>
</dbReference>
<dbReference type="InterPro" id="IPR031325">
    <property type="entry name" value="RHS_repeat"/>
</dbReference>
<dbReference type="NCBIfam" id="TIGR03696">
    <property type="entry name" value="Rhs_assc_core"/>
    <property type="match status" value="1"/>
</dbReference>
<dbReference type="Pfam" id="PF05593">
    <property type="entry name" value="RHS_repeat"/>
    <property type="match status" value="1"/>
</dbReference>
<dbReference type="InterPro" id="IPR036116">
    <property type="entry name" value="FN3_sf"/>
</dbReference>
<keyword evidence="6" id="KW-1185">Reference proteome</keyword>
<reference evidence="5 6" key="1">
    <citation type="submission" date="2020-08" db="EMBL/GenBank/DDBJ databases">
        <title>Genomic Encyclopedia of Type Strains, Phase III (KMG-III): the genomes of soil and plant-associated and newly described type strains.</title>
        <authorList>
            <person name="Whitman W."/>
        </authorList>
    </citation>
    <scope>NUCLEOTIDE SEQUENCE [LARGE SCALE GENOMIC DNA]</scope>
    <source>
        <strain evidence="5 6">CECT 8799</strain>
    </source>
</reference>
<protein>
    <submittedName>
        <fullName evidence="5">RHS repeat-associated protein</fullName>
    </submittedName>
</protein>
<dbReference type="Gene3D" id="2.180.10.10">
    <property type="entry name" value="RHS repeat-associated core"/>
    <property type="match status" value="2"/>
</dbReference>
<dbReference type="InterPro" id="IPR022385">
    <property type="entry name" value="Rhs_assc_core"/>
</dbReference>
<dbReference type="InterPro" id="IPR050708">
    <property type="entry name" value="T6SS_VgrG/RHS"/>
</dbReference>
<dbReference type="InterPro" id="IPR013783">
    <property type="entry name" value="Ig-like_fold"/>
</dbReference>
<dbReference type="SUPFAM" id="SSF49265">
    <property type="entry name" value="Fibronectin type III"/>
    <property type="match status" value="2"/>
</dbReference>
<dbReference type="InterPro" id="IPR003284">
    <property type="entry name" value="Sal_SpvB"/>
</dbReference>
<dbReference type="PANTHER" id="PTHR32305">
    <property type="match status" value="1"/>
</dbReference>
<dbReference type="Gene3D" id="2.60.40.10">
    <property type="entry name" value="Immunoglobulins"/>
    <property type="match status" value="2"/>
</dbReference>
<comment type="subcellular location">
    <subcellularLocation>
        <location evidence="1">Secreted</location>
    </subcellularLocation>
</comment>
<evidence type="ECO:0000256" key="1">
    <source>
        <dbReference type="ARBA" id="ARBA00004613"/>
    </source>
</evidence>
<organism evidence="5 6">
    <name type="scientific">Microbulbifer rhizosphaerae</name>
    <dbReference type="NCBI Taxonomy" id="1562603"/>
    <lineage>
        <taxon>Bacteria</taxon>
        <taxon>Pseudomonadati</taxon>
        <taxon>Pseudomonadota</taxon>
        <taxon>Gammaproteobacteria</taxon>
        <taxon>Cellvibrionales</taxon>
        <taxon>Microbulbiferaceae</taxon>
        <taxon>Microbulbifer</taxon>
    </lineage>
</organism>
<evidence type="ECO:0000256" key="2">
    <source>
        <dbReference type="ARBA" id="ARBA00022525"/>
    </source>
</evidence>
<sequence length="2033" mass="225950">MRSEKSAVKSIAVTLKPNPTGTVTPYVESGTTDTNGQFTVKWGAASEPPKKTGYQVQQNFRLEGGVWQGWKPSPSFETTNLSVAAENLHEESRLPDGDYRHRVRSYVTVGSYSNWSDWKYSSIATVRNKPDQVKNLHSTVAAPKSTFYMKWDAVSYSGDGDYEDLVYQLQCKEPDDTNYGFDTCGSNNLSGTSKQVDLPEGSKGTYLFRARACNGPIPAGCPAWSGAQTVSVPVDIPVPVPLTPKWVTAPLDRNYGQIAMSWEQPDDSWPVADYKLEQRCRAGKDGCGIDGWDDITPDAENPDSGSYSAQVELNDQYQYRVTACNEVGECSGWRTSGWVKIHNPEGIVDVLATSTNTVPGSTPYSTDVTSTGDAMIRIPVKAAPGVNGLVPNISLNYSGLRYHEREREQLPEDILGYGWRLTGFSQIRRCITGQDGSAVEIGLNDSDSLCLNGEPLVLVDGTHWQAGAVYRTLRDSARLIELKKTAEGKPWFQVKAADGRILEFGSTPESRLKVGQSPYFAWSISKVTDAFGNNMEYRYHRDLSEGINYPLEIVYGNGGDASIQFEYGLRTDAPPQPLSEAIDQGQLVLLYRILVRINNNDLREYRLISEDEGQIDGYRRLKEVQLCGFTEIGVADHCLEPLKFNWEEREPGQFEYNIDFQTGVKDITDSLGAVTGFHYRVLAKNETEGFIVSSPFGSESGISVPGAYPLPPSYPDPQLPDRGIYRLVVSKVKRSNGLTGGVHETQYRYQGTGLMSSNNWGFLGFHAQKIHDLESGIITYRQFRQDFPHFGATARLLQCDGDCASGEVLTSQRFHYDSVELAAGGNTLQAPYLKQSLQTQLEGKQLLGYRERTASLGTETPDASLGALVKRRTTTERIVKSATVDDSDPAFWGEVKPAQIDGADVLRSSKTSTDFFNRTSPWLIGFTEFETVRHYRGDTSGDLDREKRVIATPWPGTNRPASIVQYPGDSEYELEVDYTYDGNGNLESEGVFGVDIATHTTRVLEFLDNRYPTKIENPLAQQITVGYDERFGSVSSVTDANTRTTTITYDAFGREETRDNPDLVHFTSTYEACSGCESVKGVNPRYKLTTDSPITPEVIRYYDTLGRLLREDIEGFDGSTSRRDFGYDAQGRLDYQTEPYPSTESLPPFTAVELFDNRGRVRTLKKPDSARVTTSYSVDNGRVKVEVKEQVLDADGNLEETQVKESYYLVTGDLDKTIDAAGTADQVTTSYTYYGSGFPETVTVTGDNGNFVSSFDYDLAGYRTELTDPNLGTVKSTYNALGQLDDQTDNKGQLISYTYDKLGRLLTQTDADGAARWTYDPANGVGALGSRSYTQGGVTIFSESYSYIDAKLQSVSTVLKAGSLSRTYTHQYDYDDQGRLKKVVYPSYDDGHQQSVNGASATYDYGTDGRGYLHEIRDQDDNPLKTFNQLNARGQVEQEVYGNGLVTTRTYDPVTGRLSTIKTGGGSIQNNEYNWRSNGTLESRLTRTAGGTIDKDESFTYDDLNRLFDTTVTAGGGVRTLSTRYNKLGNITSKTSSHPGDTQVTGYQYEQTQNAGPNAVSKVDIDGVAHILHYDLNGAITHYDAASGDDKWVTWNARQLPTEIVLGDSKTTTTPTARDRFQYGPNGNRFYRETSWWDTTAEQLRTEKAFILGNFEEQLPANDPDYQRIEKTTLDANVVHIAAYRHDGVQEIFREYLHRDHLGSVEKVTDETGLVILDTAFEPFGARRGADWQSELSEEEIQDLLAAQGITTRRGFTGHEHLDRTGLIHMNGRVYDPTLGRFLSPDPIVQAPGYSQSWNRYSYVMNDPLSLIDPSGYEWVPCDDSDTWTGTGDNVIVNHCDDNSDWNLFPYEPRCNYWGCETSAPSTPADSTPDDDGATEQKKKDTEKAKENAQEGQDHRYTLGPTRLCKVSASCTMNGALDVVNEESVPIVGIFAGQPKDGRMVLLGNNPITHVIDRENFTVWNITQEGHDFHPGTVRHQLSIENGYIVLFTEGLGTGNYPDLNNFIGDRLFSHTHVNSQRRLSPVYRPIGY</sequence>
<keyword evidence="2" id="KW-0964">Secreted</keyword>
<feature type="region of interest" description="Disordered" evidence="4">
    <location>
        <begin position="1863"/>
        <end position="1898"/>
    </location>
</feature>
<dbReference type="EMBL" id="JACHWZ010000005">
    <property type="protein sequence ID" value="MBB3060472.1"/>
    <property type="molecule type" value="Genomic_DNA"/>
</dbReference>